<evidence type="ECO:0000256" key="2">
    <source>
        <dbReference type="SAM" id="MobiDB-lite"/>
    </source>
</evidence>
<proteinExistence type="predicted"/>
<keyword evidence="4" id="KW-1185">Reference proteome</keyword>
<dbReference type="Pfam" id="PF06625">
    <property type="entry name" value="DUF1151"/>
    <property type="match status" value="1"/>
</dbReference>
<evidence type="ECO:0008006" key="5">
    <source>
        <dbReference type="Google" id="ProtNLM"/>
    </source>
</evidence>
<keyword evidence="1" id="KW-0175">Coiled coil</keyword>
<dbReference type="Proteomes" id="UP001153714">
    <property type="component" value="Chromosome 13"/>
</dbReference>
<name>A0A9N9QWW4_9NEOP</name>
<evidence type="ECO:0000256" key="1">
    <source>
        <dbReference type="ARBA" id="ARBA00023054"/>
    </source>
</evidence>
<dbReference type="InterPro" id="IPR009533">
    <property type="entry name" value="FAM107"/>
</dbReference>
<dbReference type="EMBL" id="OU893344">
    <property type="protein sequence ID" value="CAG9784992.1"/>
    <property type="molecule type" value="Genomic_DNA"/>
</dbReference>
<dbReference type="PANTHER" id="PTHR16768">
    <property type="entry name" value="DOWN REGULATED IN RENAL CARCINOMA 1/TU3A"/>
    <property type="match status" value="1"/>
</dbReference>
<reference evidence="3" key="1">
    <citation type="submission" date="2021-12" db="EMBL/GenBank/DDBJ databases">
        <authorList>
            <person name="King R."/>
        </authorList>
    </citation>
    <scope>NUCLEOTIDE SEQUENCE</scope>
</reference>
<feature type="region of interest" description="Disordered" evidence="2">
    <location>
        <begin position="163"/>
        <end position="200"/>
    </location>
</feature>
<organism evidence="3 4">
    <name type="scientific">Diatraea saccharalis</name>
    <name type="common">sugarcane borer</name>
    <dbReference type="NCBI Taxonomy" id="40085"/>
    <lineage>
        <taxon>Eukaryota</taxon>
        <taxon>Metazoa</taxon>
        <taxon>Ecdysozoa</taxon>
        <taxon>Arthropoda</taxon>
        <taxon>Hexapoda</taxon>
        <taxon>Insecta</taxon>
        <taxon>Pterygota</taxon>
        <taxon>Neoptera</taxon>
        <taxon>Endopterygota</taxon>
        <taxon>Lepidoptera</taxon>
        <taxon>Glossata</taxon>
        <taxon>Ditrysia</taxon>
        <taxon>Pyraloidea</taxon>
        <taxon>Crambidae</taxon>
        <taxon>Crambinae</taxon>
        <taxon>Diatraea</taxon>
    </lineage>
</organism>
<accession>A0A9N9QWW4</accession>
<dbReference type="AlphaFoldDB" id="A0A9N9QWW4"/>
<dbReference type="PANTHER" id="PTHR16768:SF5">
    <property type="entry name" value="FI14214P"/>
    <property type="match status" value="1"/>
</dbReference>
<sequence>MRSLHLESHESNEDIINQIILLTSHLNRRNGDHGAKSNIKSFVKAKPNVLSANVLSGTGVGLVPLDPDTTLGAVDMVQEGEGGATGDGLIAPRRLLNPCLESPQRMDLHRELLFNQRIGKNVLNQKSELQRALSKHKEKQIMNQVREHKETPELERAIAERARRLEQAEQSTEESDPGTNPTLQEVRARLRHAAPPASAH</sequence>
<evidence type="ECO:0000313" key="4">
    <source>
        <dbReference type="Proteomes" id="UP001153714"/>
    </source>
</evidence>
<evidence type="ECO:0000313" key="3">
    <source>
        <dbReference type="EMBL" id="CAG9784992.1"/>
    </source>
</evidence>
<dbReference type="OrthoDB" id="5963205at2759"/>
<reference evidence="3" key="2">
    <citation type="submission" date="2022-10" db="EMBL/GenBank/DDBJ databases">
        <authorList>
            <consortium name="ENA_rothamsted_submissions"/>
            <consortium name="culmorum"/>
            <person name="King R."/>
        </authorList>
    </citation>
    <scope>NUCLEOTIDE SEQUENCE</scope>
</reference>
<gene>
    <name evidence="3" type="ORF">DIATSA_LOCUS3052</name>
</gene>
<protein>
    <recommendedName>
        <fullName evidence="5">Protein FAM107B</fullName>
    </recommendedName>
</protein>